<protein>
    <recommendedName>
        <fullName evidence="3">Endonuclease/exonuclease/phosphatase domain-containing protein</fullName>
    </recommendedName>
</protein>
<dbReference type="PANTHER" id="PTHR33710">
    <property type="entry name" value="BNAC02G09200D PROTEIN"/>
    <property type="match status" value="1"/>
</dbReference>
<dbReference type="SUPFAM" id="SSF56219">
    <property type="entry name" value="DNase I-like"/>
    <property type="match status" value="1"/>
</dbReference>
<evidence type="ECO:0000313" key="2">
    <source>
        <dbReference type="Proteomes" id="UP000828251"/>
    </source>
</evidence>
<evidence type="ECO:0000313" key="1">
    <source>
        <dbReference type="EMBL" id="KAH1046816.1"/>
    </source>
</evidence>
<reference evidence="1 2" key="1">
    <citation type="journal article" date="2021" name="Plant Biotechnol. J.">
        <title>Multi-omics assisted identification of the key and species-specific regulatory components of drought-tolerant mechanisms in Gossypium stocksii.</title>
        <authorList>
            <person name="Yu D."/>
            <person name="Ke L."/>
            <person name="Zhang D."/>
            <person name="Wu Y."/>
            <person name="Sun Y."/>
            <person name="Mei J."/>
            <person name="Sun J."/>
            <person name="Sun Y."/>
        </authorList>
    </citation>
    <scope>NUCLEOTIDE SEQUENCE [LARGE SCALE GENOMIC DNA]</scope>
    <source>
        <strain evidence="2">cv. E1</strain>
        <tissue evidence="1">Leaf</tissue>
    </source>
</reference>
<dbReference type="OrthoDB" id="990388at2759"/>
<evidence type="ECO:0008006" key="3">
    <source>
        <dbReference type="Google" id="ProtNLM"/>
    </source>
</evidence>
<dbReference type="AlphaFoldDB" id="A0A9D3ZL31"/>
<accession>A0A9D3ZL31</accession>
<name>A0A9D3ZL31_9ROSI</name>
<keyword evidence="2" id="KW-1185">Reference proteome</keyword>
<dbReference type="Proteomes" id="UP000828251">
    <property type="component" value="Unassembled WGS sequence"/>
</dbReference>
<dbReference type="PANTHER" id="PTHR33710:SF64">
    <property type="entry name" value="ENDONUCLEASE_EXONUCLEASE_PHOSPHATASE DOMAIN-CONTAINING PROTEIN"/>
    <property type="match status" value="1"/>
</dbReference>
<feature type="non-terminal residue" evidence="1">
    <location>
        <position position="188"/>
    </location>
</feature>
<dbReference type="InterPro" id="IPR036691">
    <property type="entry name" value="Endo/exonu/phosph_ase_sf"/>
</dbReference>
<proteinExistence type="predicted"/>
<comment type="caution">
    <text evidence="1">The sequence shown here is derived from an EMBL/GenBank/DDBJ whole genome shotgun (WGS) entry which is preliminary data.</text>
</comment>
<dbReference type="EMBL" id="JAIQCV010000011">
    <property type="protein sequence ID" value="KAH1046816.1"/>
    <property type="molecule type" value="Genomic_DNA"/>
</dbReference>
<dbReference type="Gene3D" id="3.60.10.10">
    <property type="entry name" value="Endonuclease/exonuclease/phosphatase"/>
    <property type="match status" value="1"/>
</dbReference>
<sequence length="188" mass="21668">MDEFEKVLDELALVDIKTDKGWFTWSNNRDGPGFVKERLDRFVVSASEVEKISFLSTEVVRQSCSDHDAILLDSVGCKPNNDSKDPRSEVVNNERAMSHVRRFISPEMNEVLMGHFTDKEIMDAFAQMDPRKPIVLMVSPISSSGKIGMWLVRMFFDFVMMFWKAREILERSTIRWLGLSLILRTLGT</sequence>
<organism evidence="1 2">
    <name type="scientific">Gossypium stocksii</name>
    <dbReference type="NCBI Taxonomy" id="47602"/>
    <lineage>
        <taxon>Eukaryota</taxon>
        <taxon>Viridiplantae</taxon>
        <taxon>Streptophyta</taxon>
        <taxon>Embryophyta</taxon>
        <taxon>Tracheophyta</taxon>
        <taxon>Spermatophyta</taxon>
        <taxon>Magnoliopsida</taxon>
        <taxon>eudicotyledons</taxon>
        <taxon>Gunneridae</taxon>
        <taxon>Pentapetalae</taxon>
        <taxon>rosids</taxon>
        <taxon>malvids</taxon>
        <taxon>Malvales</taxon>
        <taxon>Malvaceae</taxon>
        <taxon>Malvoideae</taxon>
        <taxon>Gossypium</taxon>
    </lineage>
</organism>
<gene>
    <name evidence="1" type="ORF">J1N35_037600</name>
</gene>